<name>A0ABN8SM86_9CNID</name>
<dbReference type="PROSITE" id="PS00518">
    <property type="entry name" value="ZF_RING_1"/>
    <property type="match status" value="1"/>
</dbReference>
<dbReference type="PROSITE" id="PS50089">
    <property type="entry name" value="ZF_RING_2"/>
    <property type="match status" value="1"/>
</dbReference>
<evidence type="ECO:0000256" key="1">
    <source>
        <dbReference type="ARBA" id="ARBA00022723"/>
    </source>
</evidence>
<dbReference type="SUPFAM" id="SSF57850">
    <property type="entry name" value="RING/U-box"/>
    <property type="match status" value="1"/>
</dbReference>
<dbReference type="InterPro" id="IPR013083">
    <property type="entry name" value="Znf_RING/FYVE/PHD"/>
</dbReference>
<keyword evidence="8" id="KW-1185">Reference proteome</keyword>
<gene>
    <name evidence="7" type="ORF">PEVE_00024449</name>
</gene>
<dbReference type="Pfam" id="PF00097">
    <property type="entry name" value="zf-C3HC4"/>
    <property type="match status" value="1"/>
</dbReference>
<dbReference type="PROSITE" id="PS50145">
    <property type="entry name" value="ZF_TRAF"/>
    <property type="match status" value="1"/>
</dbReference>
<feature type="domain" description="TRAF-type" evidence="6">
    <location>
        <begin position="114"/>
        <end position="160"/>
    </location>
</feature>
<dbReference type="InterPro" id="IPR001841">
    <property type="entry name" value="Znf_RING"/>
</dbReference>
<feature type="zinc finger region" description="TRAF-type" evidence="4">
    <location>
        <begin position="114"/>
        <end position="160"/>
    </location>
</feature>
<dbReference type="SMART" id="SM00184">
    <property type="entry name" value="RING"/>
    <property type="match status" value="1"/>
</dbReference>
<evidence type="ECO:0000259" key="5">
    <source>
        <dbReference type="PROSITE" id="PS50089"/>
    </source>
</evidence>
<keyword evidence="2 4" id="KW-0863">Zinc-finger</keyword>
<evidence type="ECO:0000313" key="7">
    <source>
        <dbReference type="EMBL" id="CAH3192731.1"/>
    </source>
</evidence>
<reference evidence="7 8" key="1">
    <citation type="submission" date="2022-05" db="EMBL/GenBank/DDBJ databases">
        <authorList>
            <consortium name="Genoscope - CEA"/>
            <person name="William W."/>
        </authorList>
    </citation>
    <scope>NUCLEOTIDE SEQUENCE [LARGE SCALE GENOMIC DNA]</scope>
</reference>
<evidence type="ECO:0000256" key="4">
    <source>
        <dbReference type="PROSITE-ProRule" id="PRU00207"/>
    </source>
</evidence>
<protein>
    <submittedName>
        <fullName evidence="7">Uncharacterized protein</fullName>
    </submittedName>
</protein>
<sequence>MAEALPNMQLPSGYDEEFVDEVEDDFLCLICQLPLKEPVQTRCGHRFCNACLEEHLRRRKVQNQSYTCPADRGDLDREKDVFPDNATRRKVLSLVIKCPSDGCSWTCELRNKEAHLKTCPFKIVTCTNENCHVTVKREDLAQHVTNTCEWRIVGCEYCKELH</sequence>
<comment type="caution">
    <text evidence="7">The sequence shown here is derived from an EMBL/GenBank/DDBJ whole genome shotgun (WGS) entry which is preliminary data.</text>
</comment>
<feature type="non-terminal residue" evidence="7">
    <location>
        <position position="162"/>
    </location>
</feature>
<evidence type="ECO:0000313" key="8">
    <source>
        <dbReference type="Proteomes" id="UP001159427"/>
    </source>
</evidence>
<accession>A0ABN8SM86</accession>
<dbReference type="InterPro" id="IPR018957">
    <property type="entry name" value="Znf_C3HC4_RING-type"/>
</dbReference>
<dbReference type="PANTHER" id="PTHR10131:SF94">
    <property type="entry name" value="TNF RECEPTOR-ASSOCIATED FACTOR 4"/>
    <property type="match status" value="1"/>
</dbReference>
<proteinExistence type="predicted"/>
<evidence type="ECO:0000256" key="2">
    <source>
        <dbReference type="ARBA" id="ARBA00022771"/>
    </source>
</evidence>
<dbReference type="PANTHER" id="PTHR10131">
    <property type="entry name" value="TNF RECEPTOR ASSOCIATED FACTOR"/>
    <property type="match status" value="1"/>
</dbReference>
<dbReference type="EMBL" id="CALNXI010003272">
    <property type="protein sequence ID" value="CAH3192731.1"/>
    <property type="molecule type" value="Genomic_DNA"/>
</dbReference>
<organism evidence="7 8">
    <name type="scientific">Porites evermanni</name>
    <dbReference type="NCBI Taxonomy" id="104178"/>
    <lineage>
        <taxon>Eukaryota</taxon>
        <taxon>Metazoa</taxon>
        <taxon>Cnidaria</taxon>
        <taxon>Anthozoa</taxon>
        <taxon>Hexacorallia</taxon>
        <taxon>Scleractinia</taxon>
        <taxon>Fungiina</taxon>
        <taxon>Poritidae</taxon>
        <taxon>Porites</taxon>
    </lineage>
</organism>
<dbReference type="Pfam" id="PF02176">
    <property type="entry name" value="zf-TRAF"/>
    <property type="match status" value="1"/>
</dbReference>
<keyword evidence="3 4" id="KW-0862">Zinc</keyword>
<evidence type="ECO:0000259" key="6">
    <source>
        <dbReference type="PROSITE" id="PS50145"/>
    </source>
</evidence>
<dbReference type="InterPro" id="IPR017907">
    <property type="entry name" value="Znf_RING_CS"/>
</dbReference>
<dbReference type="InterPro" id="IPR001293">
    <property type="entry name" value="Znf_TRAF"/>
</dbReference>
<dbReference type="Gene3D" id="3.30.40.10">
    <property type="entry name" value="Zinc/RING finger domain, C3HC4 (zinc finger)"/>
    <property type="match status" value="2"/>
</dbReference>
<evidence type="ECO:0000256" key="3">
    <source>
        <dbReference type="ARBA" id="ARBA00022833"/>
    </source>
</evidence>
<keyword evidence="1 4" id="KW-0479">Metal-binding</keyword>
<dbReference type="Proteomes" id="UP001159427">
    <property type="component" value="Unassembled WGS sequence"/>
</dbReference>
<dbReference type="SUPFAM" id="SSF49599">
    <property type="entry name" value="TRAF domain-like"/>
    <property type="match status" value="1"/>
</dbReference>
<feature type="domain" description="RING-type" evidence="5">
    <location>
        <begin position="28"/>
        <end position="72"/>
    </location>
</feature>